<keyword evidence="7" id="KW-0411">Iron-sulfur</keyword>
<evidence type="ECO:0000256" key="6">
    <source>
        <dbReference type="ARBA" id="ARBA00023004"/>
    </source>
</evidence>
<evidence type="ECO:0000256" key="9">
    <source>
        <dbReference type="ARBA" id="ARBA00032722"/>
    </source>
</evidence>
<evidence type="ECO:0000256" key="13">
    <source>
        <dbReference type="ARBA" id="ARBA00049714"/>
    </source>
</evidence>
<organism evidence="16 17">
    <name type="scientific">Neomoorella glycerini</name>
    <dbReference type="NCBI Taxonomy" id="55779"/>
    <lineage>
        <taxon>Bacteria</taxon>
        <taxon>Bacillati</taxon>
        <taxon>Bacillota</taxon>
        <taxon>Clostridia</taxon>
        <taxon>Neomoorellales</taxon>
        <taxon>Neomoorellaceae</taxon>
        <taxon>Neomoorella</taxon>
    </lineage>
</organism>
<evidence type="ECO:0000256" key="5">
    <source>
        <dbReference type="ARBA" id="ARBA00023002"/>
    </source>
</evidence>
<dbReference type="GO" id="GO:0046872">
    <property type="term" value="F:metal ion binding"/>
    <property type="evidence" value="ECO:0007669"/>
    <property type="project" value="UniProtKB-KW"/>
</dbReference>
<keyword evidence="6" id="KW-0408">Iron</keyword>
<evidence type="ECO:0000256" key="1">
    <source>
        <dbReference type="ARBA" id="ARBA00001917"/>
    </source>
</evidence>
<dbReference type="EC" id="1.3.1.1" evidence="14"/>
<dbReference type="Proteomes" id="UP000425916">
    <property type="component" value="Chromosome"/>
</dbReference>
<evidence type="ECO:0000256" key="12">
    <source>
        <dbReference type="ARBA" id="ARBA00049578"/>
    </source>
</evidence>
<name>A0A6I5ZNT7_9FIRM</name>
<comment type="subunit">
    <text evidence="13">Heterotetramer of 2 PreA and 2 PreT subunits.</text>
</comment>
<evidence type="ECO:0000256" key="2">
    <source>
        <dbReference type="ARBA" id="ARBA00004725"/>
    </source>
</evidence>
<dbReference type="PROSITE" id="PS51379">
    <property type="entry name" value="4FE4S_FER_2"/>
    <property type="match status" value="2"/>
</dbReference>
<comment type="catalytic activity">
    <reaction evidence="10">
        <text>5,6-dihydrothymine + NAD(+) = thymine + NADH + H(+)</text>
        <dbReference type="Rhea" id="RHEA:28791"/>
        <dbReference type="ChEBI" id="CHEBI:15378"/>
        <dbReference type="ChEBI" id="CHEBI:17821"/>
        <dbReference type="ChEBI" id="CHEBI:27468"/>
        <dbReference type="ChEBI" id="CHEBI:57540"/>
        <dbReference type="ChEBI" id="CHEBI:57945"/>
        <dbReference type="EC" id="1.3.1.1"/>
    </reaction>
</comment>
<dbReference type="InterPro" id="IPR013785">
    <property type="entry name" value="Aldolase_TIM"/>
</dbReference>
<accession>A0A6I5ZNT7</accession>
<dbReference type="Gene3D" id="2.30.26.10">
    <property type="entry name" value="Dihydroorotate Dehydrogenase A, chain A, domain 2"/>
    <property type="match status" value="1"/>
</dbReference>
<evidence type="ECO:0000256" key="10">
    <source>
        <dbReference type="ARBA" id="ARBA00047685"/>
    </source>
</evidence>
<keyword evidence="17" id="KW-1185">Reference proteome</keyword>
<comment type="function">
    <text evidence="12">Involved in pyrimidine base degradation. Catalyzes physiologically the reduction of uracil to 5,6-dihydrouracil (DHU) by using NADH as a specific cosubstrate. It also catalyzes the reverse reaction and the reduction of thymine to 5,6-dihydrothymine (DHT).</text>
</comment>
<dbReference type="PROSITE" id="PS00198">
    <property type="entry name" value="4FE4S_FER_1"/>
    <property type="match status" value="1"/>
</dbReference>
<evidence type="ECO:0000313" key="17">
    <source>
        <dbReference type="Proteomes" id="UP000425916"/>
    </source>
</evidence>
<dbReference type="SUPFAM" id="SSF51395">
    <property type="entry name" value="FMN-linked oxidoreductases"/>
    <property type="match status" value="1"/>
</dbReference>
<dbReference type="InterPro" id="IPR001295">
    <property type="entry name" value="Dihydroorotate_DH_CS"/>
</dbReference>
<dbReference type="GO" id="GO:0002058">
    <property type="term" value="F:uracil binding"/>
    <property type="evidence" value="ECO:0007669"/>
    <property type="project" value="TreeGrafter"/>
</dbReference>
<dbReference type="GO" id="GO:0006207">
    <property type="term" value="P:'de novo' pyrimidine nucleobase biosynthetic process"/>
    <property type="evidence" value="ECO:0007669"/>
    <property type="project" value="InterPro"/>
</dbReference>
<evidence type="ECO:0000256" key="4">
    <source>
        <dbReference type="ARBA" id="ARBA00022723"/>
    </source>
</evidence>
<evidence type="ECO:0000259" key="15">
    <source>
        <dbReference type="PROSITE" id="PS51379"/>
    </source>
</evidence>
<dbReference type="GO" id="GO:0005737">
    <property type="term" value="C:cytoplasm"/>
    <property type="evidence" value="ECO:0007669"/>
    <property type="project" value="InterPro"/>
</dbReference>
<dbReference type="InterPro" id="IPR005720">
    <property type="entry name" value="Dihydroorotate_DH_cat"/>
</dbReference>
<dbReference type="InterPro" id="IPR017896">
    <property type="entry name" value="4Fe4S_Fe-S-bd"/>
</dbReference>
<dbReference type="RefSeq" id="WP_156271639.1">
    <property type="nucleotide sequence ID" value="NZ_CP046244.1"/>
</dbReference>
<dbReference type="GO" id="GO:0004159">
    <property type="term" value="F:dihydropyrimidine dehydrogenase (NAD+) activity"/>
    <property type="evidence" value="ECO:0007669"/>
    <property type="project" value="UniProtKB-EC"/>
</dbReference>
<dbReference type="OrthoDB" id="9803192at2"/>
<dbReference type="EMBL" id="CP046244">
    <property type="protein sequence ID" value="QGP91231.1"/>
    <property type="molecule type" value="Genomic_DNA"/>
</dbReference>
<feature type="domain" description="4Fe-4S ferredoxin-type" evidence="15">
    <location>
        <begin position="333"/>
        <end position="362"/>
    </location>
</feature>
<evidence type="ECO:0000256" key="14">
    <source>
        <dbReference type="ARBA" id="ARBA00049728"/>
    </source>
</evidence>
<evidence type="ECO:0000256" key="7">
    <source>
        <dbReference type="ARBA" id="ARBA00023014"/>
    </source>
</evidence>
<dbReference type="Gene3D" id="3.30.70.20">
    <property type="match status" value="1"/>
</dbReference>
<keyword evidence="4" id="KW-0479">Metal-binding</keyword>
<dbReference type="UniPathway" id="UPA00070"/>
<dbReference type="InterPro" id="IPR023359">
    <property type="entry name" value="Dihydro_DH_chainA_dom2"/>
</dbReference>
<dbReference type="GO" id="GO:0006210">
    <property type="term" value="P:thymine catabolic process"/>
    <property type="evidence" value="ECO:0007669"/>
    <property type="project" value="TreeGrafter"/>
</dbReference>
<dbReference type="GO" id="GO:0050661">
    <property type="term" value="F:NADP binding"/>
    <property type="evidence" value="ECO:0007669"/>
    <property type="project" value="TreeGrafter"/>
</dbReference>
<evidence type="ECO:0000256" key="8">
    <source>
        <dbReference type="ARBA" id="ARBA00030119"/>
    </source>
</evidence>
<dbReference type="SUPFAM" id="SSF54862">
    <property type="entry name" value="4Fe-4S ferredoxins"/>
    <property type="match status" value="1"/>
</dbReference>
<dbReference type="Pfam" id="PF13237">
    <property type="entry name" value="Fer4_10"/>
    <property type="match status" value="1"/>
</dbReference>
<comment type="cofactor">
    <cofactor evidence="1">
        <name>FMN</name>
        <dbReference type="ChEBI" id="CHEBI:58210"/>
    </cofactor>
</comment>
<dbReference type="PANTHER" id="PTHR43073:SF2">
    <property type="entry name" value="DIHYDROPYRIMIDINE DEHYDROGENASE [NADP(+)]"/>
    <property type="match status" value="1"/>
</dbReference>
<evidence type="ECO:0000256" key="11">
    <source>
        <dbReference type="ARBA" id="ARBA00048792"/>
    </source>
</evidence>
<feature type="domain" description="4Fe-4S ferredoxin-type" evidence="15">
    <location>
        <begin position="303"/>
        <end position="332"/>
    </location>
</feature>
<dbReference type="AlphaFoldDB" id="A0A6I5ZNT7"/>
<evidence type="ECO:0000313" key="16">
    <source>
        <dbReference type="EMBL" id="QGP91231.1"/>
    </source>
</evidence>
<gene>
    <name evidence="16" type="primary">pyrD_1</name>
    <name evidence="16" type="ORF">MGLY_05580</name>
</gene>
<comment type="similarity">
    <text evidence="3">Belongs to the dihydropyrimidine dehydrogenase family.</text>
</comment>
<evidence type="ECO:0000256" key="3">
    <source>
        <dbReference type="ARBA" id="ARBA00010804"/>
    </source>
</evidence>
<proteinExistence type="inferred from homology"/>
<dbReference type="GO" id="GO:0044205">
    <property type="term" value="P:'de novo' UMP biosynthetic process"/>
    <property type="evidence" value="ECO:0007669"/>
    <property type="project" value="UniProtKB-UniPathway"/>
</dbReference>
<dbReference type="GO" id="GO:0004152">
    <property type="term" value="F:dihydroorotate dehydrogenase activity"/>
    <property type="evidence" value="ECO:0007669"/>
    <property type="project" value="UniProtKB-ARBA"/>
</dbReference>
<keyword evidence="5 16" id="KW-0560">Oxidoreductase</keyword>
<dbReference type="GO" id="GO:0006212">
    <property type="term" value="P:uracil catabolic process"/>
    <property type="evidence" value="ECO:0007669"/>
    <property type="project" value="TreeGrafter"/>
</dbReference>
<dbReference type="Gene3D" id="3.20.20.70">
    <property type="entry name" value="Aldolase class I"/>
    <property type="match status" value="1"/>
</dbReference>
<dbReference type="InterPro" id="IPR017900">
    <property type="entry name" value="4Fe4S_Fe_S_CS"/>
</dbReference>
<dbReference type="PROSITE" id="PS00912">
    <property type="entry name" value="DHODEHASE_2"/>
    <property type="match status" value="1"/>
</dbReference>
<sequence>MADIQVNLCGRALKAPFILGSGPLSYSGASLVAACEAGAGAAVTKTLRARPADNPFPHMVAAGPGTIINGEKWADLTAEQWINEEIPYAKARGAVVIASVGHTPEEARELVEPVARAGADFIELVSYREDTMVPMLEETKKRVNIPVLAKMSPNWPDLPGAAGRFLAAGADALTVADSYGPVLRLDIRTARPVLGSPYGFGWLTGAALKPITLRCVAEVALAHKAAIVGLGGVGNAEDAVEMLLAGATAIGVCTAAINKGVKIFGELNRKLAALLDELGYPSVAAASGRALSHLRAGEQKEKLVFQYDPGKCNRCLLCVTRCPYGARTLREDKVMGLDEGQCRSCGYCVSLCRQGALTSNYLAGPV</sequence>
<reference evidence="16 17" key="1">
    <citation type="submission" date="2019-11" db="EMBL/GenBank/DDBJ databases">
        <title>Genome sequence of Moorella glycerini DSM11254.</title>
        <authorList>
            <person name="Poehlein A."/>
            <person name="Boeer T."/>
            <person name="Daniel R."/>
        </authorList>
    </citation>
    <scope>NUCLEOTIDE SEQUENCE [LARGE SCALE GENOMIC DNA]</scope>
    <source>
        <strain evidence="16 17">DSM 11254</strain>
    </source>
</reference>
<dbReference type="GO" id="GO:0051536">
    <property type="term" value="F:iron-sulfur cluster binding"/>
    <property type="evidence" value="ECO:0007669"/>
    <property type="project" value="UniProtKB-KW"/>
</dbReference>
<protein>
    <recommendedName>
        <fullName evidence="14">dihydrouracil dehydrogenase (NAD(+))</fullName>
        <ecNumber evidence="14">1.3.1.1</ecNumber>
    </recommendedName>
    <alternativeName>
        <fullName evidence="9">Dihydrothymine dehydrogenase</fullName>
    </alternativeName>
    <alternativeName>
        <fullName evidence="8">Dihydrouracil dehydrogenase</fullName>
    </alternativeName>
</protein>
<comment type="pathway">
    <text evidence="2">Pyrimidine metabolism; UMP biosynthesis via de novo pathway.</text>
</comment>
<comment type="catalytic activity">
    <reaction evidence="11">
        <text>5,6-dihydrouracil + NAD(+) = uracil + NADH + H(+)</text>
        <dbReference type="Rhea" id="RHEA:20189"/>
        <dbReference type="ChEBI" id="CHEBI:15378"/>
        <dbReference type="ChEBI" id="CHEBI:15901"/>
        <dbReference type="ChEBI" id="CHEBI:17568"/>
        <dbReference type="ChEBI" id="CHEBI:57540"/>
        <dbReference type="ChEBI" id="CHEBI:57945"/>
        <dbReference type="EC" id="1.3.1.1"/>
    </reaction>
</comment>
<dbReference type="Pfam" id="PF01180">
    <property type="entry name" value="DHO_dh"/>
    <property type="match status" value="1"/>
</dbReference>
<dbReference type="PANTHER" id="PTHR43073">
    <property type="entry name" value="DIHYDROPYRIMIDINE DEHYDROGENASE [NADP(+)]"/>
    <property type="match status" value="1"/>
</dbReference>